<evidence type="ECO:0000313" key="6">
    <source>
        <dbReference type="EMBL" id="PCK77546.1"/>
    </source>
</evidence>
<protein>
    <submittedName>
        <fullName evidence="6">Succinoglycan biosynthesis protein</fullName>
    </submittedName>
</protein>
<accession>A0A2A5KKE8</accession>
<organism evidence="6 7">
    <name type="scientific">Rhizobium sophoriradicis</name>
    <dbReference type="NCBI Taxonomy" id="1535245"/>
    <lineage>
        <taxon>Bacteria</taxon>
        <taxon>Pseudomonadati</taxon>
        <taxon>Pseudomonadota</taxon>
        <taxon>Alphaproteobacteria</taxon>
        <taxon>Hyphomicrobiales</taxon>
        <taxon>Rhizobiaceae</taxon>
        <taxon>Rhizobium/Agrobacterium group</taxon>
        <taxon>Rhizobium</taxon>
    </lineage>
</organism>
<dbReference type="SUPFAM" id="SSF50199">
    <property type="entry name" value="Staphylococcal nuclease"/>
    <property type="match status" value="1"/>
</dbReference>
<keyword evidence="2" id="KW-0255">Endonuclease</keyword>
<feature type="signal peptide" evidence="4">
    <location>
        <begin position="1"/>
        <end position="20"/>
    </location>
</feature>
<feature type="chain" id="PRO_5012336773" evidence="4">
    <location>
        <begin position="21"/>
        <end position="219"/>
    </location>
</feature>
<dbReference type="RefSeq" id="WP_096764830.1">
    <property type="nucleotide sequence ID" value="NZ_NXDM01000041.1"/>
</dbReference>
<keyword evidence="4" id="KW-0732">Signal</keyword>
<evidence type="ECO:0000256" key="3">
    <source>
        <dbReference type="ARBA" id="ARBA00022801"/>
    </source>
</evidence>
<dbReference type="GO" id="GO:0004519">
    <property type="term" value="F:endonuclease activity"/>
    <property type="evidence" value="ECO:0007669"/>
    <property type="project" value="UniProtKB-KW"/>
</dbReference>
<dbReference type="Pfam" id="PF00565">
    <property type="entry name" value="SNase"/>
    <property type="match status" value="1"/>
</dbReference>
<dbReference type="Gene3D" id="2.40.50.90">
    <property type="match status" value="1"/>
</dbReference>
<name>A0A2A5KKE8_9HYPH</name>
<evidence type="ECO:0000259" key="5">
    <source>
        <dbReference type="PROSITE" id="PS50830"/>
    </source>
</evidence>
<evidence type="ECO:0000313" key="7">
    <source>
        <dbReference type="Proteomes" id="UP000218807"/>
    </source>
</evidence>
<keyword evidence="7" id="KW-1185">Reference proteome</keyword>
<keyword evidence="1" id="KW-0540">Nuclease</keyword>
<evidence type="ECO:0000256" key="2">
    <source>
        <dbReference type="ARBA" id="ARBA00022759"/>
    </source>
</evidence>
<comment type="caution">
    <text evidence="6">The sequence shown here is derived from an EMBL/GenBank/DDBJ whole genome shotgun (WGS) entry which is preliminary data.</text>
</comment>
<dbReference type="GO" id="GO:0016787">
    <property type="term" value="F:hydrolase activity"/>
    <property type="evidence" value="ECO:0007669"/>
    <property type="project" value="UniProtKB-KW"/>
</dbReference>
<dbReference type="InterPro" id="IPR035437">
    <property type="entry name" value="SNase_OB-fold_sf"/>
</dbReference>
<dbReference type="EMBL" id="NXDM01000041">
    <property type="protein sequence ID" value="PCK77546.1"/>
    <property type="molecule type" value="Genomic_DNA"/>
</dbReference>
<gene>
    <name evidence="6" type="ORF">CPT34_29470</name>
</gene>
<dbReference type="InterPro" id="IPR016071">
    <property type="entry name" value="Staphylococal_nuclease_OB-fold"/>
</dbReference>
<sequence length="219" mass="23862">MKAILLGAAMAALGATNLMASTQVRVVDGDTLEVAGVVYRLHGIDAPEAGQTCNGVGGGQWECGKEAVVTLEGLALGNDVTCDNRGGMDLYGRMIGVCKVGDKDLNAIMIETGHAWAFRRYSEDYGGLEDVAHKAHLGVWQADTETPWNYRSHRWEVAKQEAPEGCPIKGNISKGGHIYHAPWSPWYAKTKVSIENGERWFCSEKEAVDAGWRAPYWGH</sequence>
<evidence type="ECO:0000256" key="4">
    <source>
        <dbReference type="SAM" id="SignalP"/>
    </source>
</evidence>
<proteinExistence type="predicted"/>
<feature type="domain" description="TNase-like" evidence="5">
    <location>
        <begin position="25"/>
        <end position="142"/>
    </location>
</feature>
<dbReference type="PANTHER" id="PTHR12302">
    <property type="entry name" value="EBNA2 BINDING PROTEIN P100"/>
    <property type="match status" value="1"/>
</dbReference>
<dbReference type="Proteomes" id="UP000218807">
    <property type="component" value="Unassembled WGS sequence"/>
</dbReference>
<evidence type="ECO:0000256" key="1">
    <source>
        <dbReference type="ARBA" id="ARBA00022722"/>
    </source>
</evidence>
<dbReference type="AlphaFoldDB" id="A0A2A5KKE8"/>
<dbReference type="PANTHER" id="PTHR12302:SF3">
    <property type="entry name" value="SERINE_THREONINE-PROTEIN KINASE 31"/>
    <property type="match status" value="1"/>
</dbReference>
<dbReference type="PROSITE" id="PS50830">
    <property type="entry name" value="TNASE_3"/>
    <property type="match status" value="1"/>
</dbReference>
<reference evidence="6 7" key="1">
    <citation type="submission" date="2017-09" db="EMBL/GenBank/DDBJ databases">
        <title>Comparative genomics of rhizobia isolated from Phaseolus vulgaris in China.</title>
        <authorList>
            <person name="Tong W."/>
        </authorList>
    </citation>
    <scope>NUCLEOTIDE SEQUENCE [LARGE SCALE GENOMIC DNA]</scope>
    <source>
        <strain evidence="6 7">L101</strain>
    </source>
</reference>
<dbReference type="SMART" id="SM00318">
    <property type="entry name" value="SNc"/>
    <property type="match status" value="1"/>
</dbReference>
<keyword evidence="3" id="KW-0378">Hydrolase</keyword>